<organism evidence="3">
    <name type="scientific">Telmatobacter sp. DSM 110680</name>
    <dbReference type="NCBI Taxonomy" id="3036704"/>
    <lineage>
        <taxon>Bacteria</taxon>
        <taxon>Pseudomonadati</taxon>
        <taxon>Acidobacteriota</taxon>
        <taxon>Terriglobia</taxon>
        <taxon>Terriglobales</taxon>
        <taxon>Acidobacteriaceae</taxon>
        <taxon>Telmatobacter</taxon>
    </lineage>
</organism>
<dbReference type="EMBL" id="CP121196">
    <property type="protein sequence ID" value="XBH18587.1"/>
    <property type="molecule type" value="Genomic_DNA"/>
</dbReference>
<evidence type="ECO:0000313" key="3">
    <source>
        <dbReference type="EMBL" id="XBH18587.1"/>
    </source>
</evidence>
<dbReference type="RefSeq" id="WP_348263811.1">
    <property type="nucleotide sequence ID" value="NZ_CP121196.1"/>
</dbReference>
<feature type="compositionally biased region" description="Basic and acidic residues" evidence="1">
    <location>
        <begin position="50"/>
        <end position="72"/>
    </location>
</feature>
<dbReference type="AlphaFoldDB" id="A0AAU7DNE0"/>
<evidence type="ECO:0000259" key="2">
    <source>
        <dbReference type="Pfam" id="PF19846"/>
    </source>
</evidence>
<sequence>MANSKISKPKKHVSTKSELTTKNASSRDAKRHGLVKTTTESAASHRKRPAKDPEGGLTAEGRKMFARREGSHLRPGVKGPTDTPEKMRRKGSFLRRHFANPRGPLQRDGKPTRLALSAHAWGEPVPKTMEDARRLAAKGKKLLELYQKTKGQARKP</sequence>
<protein>
    <submittedName>
        <fullName evidence="3">DUF6321 domain-containing protein</fullName>
    </submittedName>
</protein>
<accession>A0AAU7DNE0</accession>
<dbReference type="InterPro" id="IPR046284">
    <property type="entry name" value="DUF6321"/>
</dbReference>
<feature type="compositionally biased region" description="Polar residues" evidence="1">
    <location>
        <begin position="16"/>
        <end position="26"/>
    </location>
</feature>
<feature type="domain" description="DUF6321" evidence="2">
    <location>
        <begin position="51"/>
        <end position="121"/>
    </location>
</feature>
<feature type="region of interest" description="Disordered" evidence="1">
    <location>
        <begin position="1"/>
        <end position="89"/>
    </location>
</feature>
<proteinExistence type="predicted"/>
<dbReference type="Pfam" id="PF19846">
    <property type="entry name" value="DUF6321"/>
    <property type="match status" value="1"/>
</dbReference>
<gene>
    <name evidence="3" type="ORF">P8935_04435</name>
</gene>
<evidence type="ECO:0000256" key="1">
    <source>
        <dbReference type="SAM" id="MobiDB-lite"/>
    </source>
</evidence>
<name>A0AAU7DNE0_9BACT</name>
<reference evidence="3" key="1">
    <citation type="submission" date="2023-03" db="EMBL/GenBank/DDBJ databases">
        <title>Edaphobacter sp.</title>
        <authorList>
            <person name="Huber K.J."/>
            <person name="Papendorf J."/>
            <person name="Pilke C."/>
            <person name="Bunk B."/>
            <person name="Sproeer C."/>
            <person name="Pester M."/>
        </authorList>
    </citation>
    <scope>NUCLEOTIDE SEQUENCE</scope>
    <source>
        <strain evidence="3">DSM 110680</strain>
    </source>
</reference>